<evidence type="ECO:0000313" key="8">
    <source>
        <dbReference type="Proteomes" id="UP001303046"/>
    </source>
</evidence>
<comment type="caution">
    <text evidence="7">The sequence shown here is derived from an EMBL/GenBank/DDBJ whole genome shotgun (WGS) entry which is preliminary data.</text>
</comment>
<dbReference type="SUPFAM" id="SSF53756">
    <property type="entry name" value="UDP-Glycosyltransferase/glycogen phosphorylase"/>
    <property type="match status" value="1"/>
</dbReference>
<gene>
    <name evidence="7" type="primary">Necator_chrIV.g13936</name>
    <name evidence="7" type="ORF">RB195_000644</name>
</gene>
<dbReference type="PANTHER" id="PTHR48043">
    <property type="entry name" value="EG:EG0003.4 PROTEIN-RELATED"/>
    <property type="match status" value="1"/>
</dbReference>
<accession>A0ABR1DC09</accession>
<dbReference type="CDD" id="cd03784">
    <property type="entry name" value="GT1_Gtf-like"/>
    <property type="match status" value="1"/>
</dbReference>
<protein>
    <recommendedName>
        <fullName evidence="2">glucuronosyltransferase</fullName>
        <ecNumber evidence="2">2.4.1.17</ecNumber>
    </recommendedName>
</protein>
<sequence>MISNGRIADELALAGHDVVLFEPDFLNVSHTVNPVKFARRWQLSGFSSVLRDVLQEFSGAAFEQISKYEEQKGLLRYERAFNELCEDLINRESVMEELQGEQFDAYFGEQINLCGNGLAYALGIKSHFWVSSCPLGDYQAWVLGIPQPSSYIPSIIGMDMTTQMSYLERVQNIYSTALFIYMNEKSAEETSEVFRRKYGANFPSVSQIAANSDMIFVSTDEFVEFPRPTLPNVVHIGGLGLRETLGNDPLEEPLHSEMEKGARGVVYFSLGTLVNTTSLPHFAMISVVDMVKQTPDYHFILVIDKNDQFTRKLAKDVKNVYICSWTPQPAILKHPRLCAFITHGGYNSVMEASRAAVPLITIPFMFDQIRNSRAVELTGWGIPLSRHSLRDDPQRLTTALHELLNNEKYKKAAVRISTLIRTKPFNATERLVKFTEFVLLNGGMKELLVEGRNIPFIKQGIKRITLCGNLVKSVEDVDYEYERGPAQFFLNYPEETAWEPP</sequence>
<keyword evidence="5" id="KW-0732">Signal</keyword>
<keyword evidence="8" id="KW-1185">Reference proteome</keyword>
<name>A0ABR1DC09_NECAM</name>
<dbReference type="Proteomes" id="UP001303046">
    <property type="component" value="Unassembled WGS sequence"/>
</dbReference>
<organism evidence="7 8">
    <name type="scientific">Necator americanus</name>
    <name type="common">Human hookworm</name>
    <dbReference type="NCBI Taxonomy" id="51031"/>
    <lineage>
        <taxon>Eukaryota</taxon>
        <taxon>Metazoa</taxon>
        <taxon>Ecdysozoa</taxon>
        <taxon>Nematoda</taxon>
        <taxon>Chromadorea</taxon>
        <taxon>Rhabditida</taxon>
        <taxon>Rhabditina</taxon>
        <taxon>Rhabditomorpha</taxon>
        <taxon>Strongyloidea</taxon>
        <taxon>Ancylostomatidae</taxon>
        <taxon>Bunostominae</taxon>
        <taxon>Necator</taxon>
    </lineage>
</organism>
<reference evidence="7 8" key="1">
    <citation type="submission" date="2023-08" db="EMBL/GenBank/DDBJ databases">
        <title>A Necator americanus chromosomal reference genome.</title>
        <authorList>
            <person name="Ilik V."/>
            <person name="Petrzelkova K.J."/>
            <person name="Pardy F."/>
            <person name="Fuh T."/>
            <person name="Niatou-Singa F.S."/>
            <person name="Gouil Q."/>
            <person name="Baker L."/>
            <person name="Ritchie M.E."/>
            <person name="Jex A.R."/>
            <person name="Gazzola D."/>
            <person name="Li H."/>
            <person name="Toshio Fujiwara R."/>
            <person name="Zhan B."/>
            <person name="Aroian R.V."/>
            <person name="Pafco B."/>
            <person name="Schwarz E.M."/>
        </authorList>
    </citation>
    <scope>NUCLEOTIDE SEQUENCE [LARGE SCALE GENOMIC DNA]</scope>
    <source>
        <strain evidence="7 8">Aroian</strain>
        <tissue evidence="7">Whole animal</tissue>
    </source>
</reference>
<dbReference type="PANTHER" id="PTHR48043:SF143">
    <property type="entry name" value="UDP-GLUCURONOSYLTRANSFERASE"/>
    <property type="match status" value="1"/>
</dbReference>
<evidence type="ECO:0000256" key="2">
    <source>
        <dbReference type="ARBA" id="ARBA00012544"/>
    </source>
</evidence>
<evidence type="ECO:0000256" key="3">
    <source>
        <dbReference type="ARBA" id="ARBA00022676"/>
    </source>
</evidence>
<evidence type="ECO:0000256" key="6">
    <source>
        <dbReference type="ARBA" id="ARBA00047475"/>
    </source>
</evidence>
<dbReference type="EMBL" id="JAVFWL010000004">
    <property type="protein sequence ID" value="KAK6747571.1"/>
    <property type="molecule type" value="Genomic_DNA"/>
</dbReference>
<dbReference type="InterPro" id="IPR002213">
    <property type="entry name" value="UDP_glucos_trans"/>
</dbReference>
<evidence type="ECO:0000313" key="7">
    <source>
        <dbReference type="EMBL" id="KAK6747571.1"/>
    </source>
</evidence>
<keyword evidence="4" id="KW-0808">Transferase</keyword>
<dbReference type="Pfam" id="PF00201">
    <property type="entry name" value="UDPGT"/>
    <property type="match status" value="1"/>
</dbReference>
<proteinExistence type="inferred from homology"/>
<comment type="catalytic activity">
    <reaction evidence="6">
        <text>glucuronate acceptor + UDP-alpha-D-glucuronate = acceptor beta-D-glucuronoside + UDP + H(+)</text>
        <dbReference type="Rhea" id="RHEA:21032"/>
        <dbReference type="ChEBI" id="CHEBI:15378"/>
        <dbReference type="ChEBI" id="CHEBI:58052"/>
        <dbReference type="ChEBI" id="CHEBI:58223"/>
        <dbReference type="ChEBI" id="CHEBI:132367"/>
        <dbReference type="ChEBI" id="CHEBI:132368"/>
        <dbReference type="EC" id="2.4.1.17"/>
    </reaction>
</comment>
<dbReference type="EC" id="2.4.1.17" evidence="2"/>
<evidence type="ECO:0000256" key="1">
    <source>
        <dbReference type="ARBA" id="ARBA00009995"/>
    </source>
</evidence>
<dbReference type="Gene3D" id="3.40.50.2000">
    <property type="entry name" value="Glycogen Phosphorylase B"/>
    <property type="match status" value="1"/>
</dbReference>
<comment type="similarity">
    <text evidence="1">Belongs to the UDP-glycosyltransferase family.</text>
</comment>
<evidence type="ECO:0000256" key="4">
    <source>
        <dbReference type="ARBA" id="ARBA00022679"/>
    </source>
</evidence>
<keyword evidence="3" id="KW-0328">Glycosyltransferase</keyword>
<evidence type="ECO:0000256" key="5">
    <source>
        <dbReference type="ARBA" id="ARBA00022729"/>
    </source>
</evidence>
<dbReference type="InterPro" id="IPR050271">
    <property type="entry name" value="UDP-glycosyltransferase"/>
</dbReference>